<dbReference type="NCBIfam" id="TIGR01665">
    <property type="entry name" value="put_anti_recept"/>
    <property type="match status" value="1"/>
</dbReference>
<dbReference type="AlphaFoldDB" id="A0A412AXS9"/>
<gene>
    <name evidence="2" type="ORF">DWY99_06690</name>
</gene>
<feature type="domain" description="Peptidase S74" evidence="1">
    <location>
        <begin position="697"/>
        <end position="800"/>
    </location>
</feature>
<dbReference type="PROSITE" id="PS51688">
    <property type="entry name" value="ICA"/>
    <property type="match status" value="1"/>
</dbReference>
<proteinExistence type="predicted"/>
<name>A0A412AXS9_9FIRM</name>
<dbReference type="InterPro" id="IPR007119">
    <property type="entry name" value="Phage_tail_spike_N"/>
</dbReference>
<organism evidence="2 3">
    <name type="scientific">[Clostridium] leptum</name>
    <dbReference type="NCBI Taxonomy" id="1535"/>
    <lineage>
        <taxon>Bacteria</taxon>
        <taxon>Bacillati</taxon>
        <taxon>Bacillota</taxon>
        <taxon>Clostridia</taxon>
        <taxon>Eubacteriales</taxon>
        <taxon>Oscillospiraceae</taxon>
        <taxon>Oscillospiraceae incertae sedis</taxon>
    </lineage>
</organism>
<dbReference type="InterPro" id="IPR010572">
    <property type="entry name" value="Tail_dom"/>
</dbReference>
<comment type="caution">
    <text evidence="2">The sequence shown here is derived from an EMBL/GenBank/DDBJ whole genome shotgun (WGS) entry which is preliminary data.</text>
</comment>
<sequence>MIQIYNPDNTNFSYNGDMTLFPTKCDLKTVLNGSWQMELEHPIDDLGRWKYIIEESVIKAPSFNGDQLFRVKEKEKSDSGVSATLEPIFMDAMNDCFLVDIRPTEKTGQQALDLMTAPNSKYSGESNITKKATAYYQFKNLIEAINGGEDNSFISRWGGEILFDNFRIHIDESIGTDKGIELLYGKNIPADGLTESVDTREVVTRIYPKAYNGYTITNNGYVDSDLINNYPIIKVAVVSFEDVKMRADASEDDEENGVTICDTQAELDAALTQKCKDQFASGLDKPKISISADMVLLQNTVQYKDFSVLESVSLGDTIHCKHYKLGIETEARVIELTYDCIKEKVSSVALGSSEYNYFDNVTSSVNKIDNVVRPDGSLIAEQIKGFIDGTYSQLRVQNSIAKKQDVRAILFEDLDPNSPTFGALGIGTQGIQISKERNAQNTDWIWTTSMTFAGIIANTVVTGKISSKTGAVYFDLDANNGKGELASSVLKGVEEGLTTTARIGSGNWAGGEPYQGFQVYYPGGNSGSLLITIDGISKDFPLANKDEIVSTGDLIIRSNANTGYSGGGNYLNFYGNSSTGEGTVVLKRGTKNKSSENIIYADVNTLKLLYKGEDPSLELSDTIAALRKNDQCVQLAGTFANFKGSENQYLQFTNTGCVLYDKNKIEFGTNGYMRASIESNGDAKFGNIYSNGSLVTSDRKKKTGVKKLSGTFLDKVRGSAVYRYRLKQDMISVENVKNLKRKSVGTKNESVGLMYDEAPEEIRRETESGDKAIDLYGMVSVLWKAVQELSDKVDSLQQKQEV</sequence>
<evidence type="ECO:0000259" key="1">
    <source>
        <dbReference type="PROSITE" id="PS51688"/>
    </source>
</evidence>
<evidence type="ECO:0000313" key="2">
    <source>
        <dbReference type="EMBL" id="RGQ41117.1"/>
    </source>
</evidence>
<protein>
    <recommendedName>
        <fullName evidence="1">Peptidase S74 domain-containing protein</fullName>
    </recommendedName>
</protein>
<reference evidence="2 3" key="1">
    <citation type="submission" date="2018-08" db="EMBL/GenBank/DDBJ databases">
        <title>A genome reference for cultivated species of the human gut microbiota.</title>
        <authorList>
            <person name="Zou Y."/>
            <person name="Xue W."/>
            <person name="Luo G."/>
        </authorList>
    </citation>
    <scope>NUCLEOTIDE SEQUENCE [LARGE SCALE GENOMIC DNA]</scope>
    <source>
        <strain evidence="2 3">AF28-26</strain>
    </source>
</reference>
<accession>A0A412AXS9</accession>
<dbReference type="Proteomes" id="UP000284751">
    <property type="component" value="Unassembled WGS sequence"/>
</dbReference>
<evidence type="ECO:0000313" key="3">
    <source>
        <dbReference type="Proteomes" id="UP000284751"/>
    </source>
</evidence>
<dbReference type="EMBL" id="QRTC01000021">
    <property type="protein sequence ID" value="RGQ41117.1"/>
    <property type="molecule type" value="Genomic_DNA"/>
</dbReference>
<dbReference type="InterPro" id="IPR030392">
    <property type="entry name" value="S74_ICA"/>
</dbReference>
<dbReference type="Pfam" id="PF06605">
    <property type="entry name" value="Prophage_tail"/>
    <property type="match status" value="1"/>
</dbReference>